<dbReference type="SUPFAM" id="SSF56784">
    <property type="entry name" value="HAD-like"/>
    <property type="match status" value="1"/>
</dbReference>
<dbReference type="PANTHER" id="PTHR46191">
    <property type="match status" value="1"/>
</dbReference>
<organism evidence="1 2">
    <name type="scientific">Blastopirellula marina</name>
    <dbReference type="NCBI Taxonomy" id="124"/>
    <lineage>
        <taxon>Bacteria</taxon>
        <taxon>Pseudomonadati</taxon>
        <taxon>Planctomycetota</taxon>
        <taxon>Planctomycetia</taxon>
        <taxon>Pirellulales</taxon>
        <taxon>Pirellulaceae</taxon>
        <taxon>Blastopirellula</taxon>
    </lineage>
</organism>
<dbReference type="SFLD" id="SFLDG01129">
    <property type="entry name" value="C1.5:_HAD__Beta-PGM__Phosphata"/>
    <property type="match status" value="1"/>
</dbReference>
<dbReference type="Gene3D" id="1.10.150.720">
    <property type="entry name" value="Haloacid dehalogenase-like hydrolase"/>
    <property type="match status" value="1"/>
</dbReference>
<dbReference type="InterPro" id="IPR051828">
    <property type="entry name" value="HAD-like_hydrolase_domain"/>
</dbReference>
<name>A0A2S8G8N4_9BACT</name>
<evidence type="ECO:0000313" key="1">
    <source>
        <dbReference type="EMBL" id="PQO40787.1"/>
    </source>
</evidence>
<dbReference type="EMBL" id="PUIA01000010">
    <property type="protein sequence ID" value="PQO40787.1"/>
    <property type="molecule type" value="Genomic_DNA"/>
</dbReference>
<dbReference type="Proteomes" id="UP000240009">
    <property type="component" value="Unassembled WGS sequence"/>
</dbReference>
<dbReference type="AlphaFoldDB" id="A0A2S8G8N4"/>
<dbReference type="Pfam" id="PF00702">
    <property type="entry name" value="Hydrolase"/>
    <property type="match status" value="1"/>
</dbReference>
<gene>
    <name evidence="1" type="ORF">C5Y96_01035</name>
</gene>
<dbReference type="InterPro" id="IPR006439">
    <property type="entry name" value="HAD-SF_hydro_IA"/>
</dbReference>
<dbReference type="InterPro" id="IPR044924">
    <property type="entry name" value="HAD-SF_hydro_IA_REG-2-like_cap"/>
</dbReference>
<dbReference type="PANTHER" id="PTHR46191:SF2">
    <property type="entry name" value="HALOACID DEHALOGENASE-LIKE HYDROLASE DOMAIN-CONTAINING PROTEIN 3"/>
    <property type="match status" value="1"/>
</dbReference>
<sequence>MASSLGVSSLTPERKTAPRPKVVLLDAVGTVIRPLPSVAHAYQAAGQLHGIDLDLQTIRQRFYQAISKYSVHAFQTSHGSDDPLRTSESSEIARWQAIVNFVLSPTTDQQNDLFKHLWKHFGQAEHWCLFEDVSPALSRLADAGIPLGLASNFDQRLRPIAEQHLADFDLTLFISSEIGWVKPASQFYEHVTRELDCQPNEILLIGDDWENDVQAPQIFGWQALYLTRSSKPGDGDIPNSYPSLDAAVDAVLAR</sequence>
<dbReference type="Gene3D" id="3.40.50.1000">
    <property type="entry name" value="HAD superfamily/HAD-like"/>
    <property type="match status" value="1"/>
</dbReference>
<accession>A0A2S8G8N4</accession>
<dbReference type="NCBIfam" id="TIGR01549">
    <property type="entry name" value="HAD-SF-IA-v1"/>
    <property type="match status" value="1"/>
</dbReference>
<evidence type="ECO:0008006" key="3">
    <source>
        <dbReference type="Google" id="ProtNLM"/>
    </source>
</evidence>
<proteinExistence type="predicted"/>
<comment type="caution">
    <text evidence="1">The sequence shown here is derived from an EMBL/GenBank/DDBJ whole genome shotgun (WGS) entry which is preliminary data.</text>
</comment>
<dbReference type="InterPro" id="IPR023214">
    <property type="entry name" value="HAD_sf"/>
</dbReference>
<reference evidence="1 2" key="1">
    <citation type="submission" date="2018-02" db="EMBL/GenBank/DDBJ databases">
        <title>Comparative genomes isolates from brazilian mangrove.</title>
        <authorList>
            <person name="Araujo J.E."/>
            <person name="Taketani R.G."/>
            <person name="Silva M.C.P."/>
            <person name="Loureco M.V."/>
            <person name="Andreote F.D."/>
        </authorList>
    </citation>
    <scope>NUCLEOTIDE SEQUENCE [LARGE SCALE GENOMIC DNA]</scope>
    <source>
        <strain evidence="1 2">HEX-2 MGV</strain>
    </source>
</reference>
<evidence type="ECO:0000313" key="2">
    <source>
        <dbReference type="Proteomes" id="UP000240009"/>
    </source>
</evidence>
<protein>
    <recommendedName>
        <fullName evidence="3">HAD family hydrolase</fullName>
    </recommendedName>
</protein>
<dbReference type="SFLD" id="SFLDS00003">
    <property type="entry name" value="Haloacid_Dehalogenase"/>
    <property type="match status" value="1"/>
</dbReference>
<dbReference type="InterPro" id="IPR036412">
    <property type="entry name" value="HAD-like_sf"/>
</dbReference>